<proteinExistence type="predicted"/>
<evidence type="ECO:0000313" key="1">
    <source>
        <dbReference type="EMBL" id="PWW44855.1"/>
    </source>
</evidence>
<name>A0A855Y0F5_9BACL</name>
<gene>
    <name evidence="1" type="ORF">DET56_10155</name>
</gene>
<dbReference type="Proteomes" id="UP000247078">
    <property type="component" value="Unassembled WGS sequence"/>
</dbReference>
<dbReference type="EMBL" id="QGTZ01000001">
    <property type="protein sequence ID" value="PWW44855.1"/>
    <property type="molecule type" value="Genomic_DNA"/>
</dbReference>
<dbReference type="Gene3D" id="2.30.320.10">
    <property type="entry name" value="YwqG-like"/>
    <property type="match status" value="1"/>
</dbReference>
<sequence>MMPMRADNLDPDDDVQLAADAGQQFRIAIVPRHAFHASEWAMEPSASQIGGHPGWIQDAEYPNCPCCSSRMRAVGQIDWSEVEEYGDGMYYMFICEPCQITAVSYQQS</sequence>
<comment type="caution">
    <text evidence="1">The sequence shown here is derived from an EMBL/GenBank/DDBJ whole genome shotgun (WGS) entry which is preliminary data.</text>
</comment>
<dbReference type="AlphaFoldDB" id="A0A855Y0F5"/>
<protein>
    <recommendedName>
        <fullName evidence="3">DUF1963 domain-containing protein</fullName>
    </recommendedName>
</protein>
<evidence type="ECO:0000313" key="2">
    <source>
        <dbReference type="Proteomes" id="UP000247078"/>
    </source>
</evidence>
<reference evidence="1 2" key="1">
    <citation type="submission" date="2018-05" db="EMBL/GenBank/DDBJ databases">
        <title>Freshwater and sediment microbial communities from various areas in North America, analyzing microbe dynamics in response to fracking.</title>
        <authorList>
            <person name="Lamendella R."/>
        </authorList>
    </citation>
    <scope>NUCLEOTIDE SEQUENCE [LARGE SCALE GENOMIC DNA]</scope>
    <source>
        <strain evidence="1 2">DB-3</strain>
    </source>
</reference>
<evidence type="ECO:0008006" key="3">
    <source>
        <dbReference type="Google" id="ProtNLM"/>
    </source>
</evidence>
<accession>A0A855Y0F5</accession>
<organism evidence="1 2">
    <name type="scientific">Paenibacillus pabuli</name>
    <dbReference type="NCBI Taxonomy" id="1472"/>
    <lineage>
        <taxon>Bacteria</taxon>
        <taxon>Bacillati</taxon>
        <taxon>Bacillota</taxon>
        <taxon>Bacilli</taxon>
        <taxon>Bacillales</taxon>
        <taxon>Paenibacillaceae</taxon>
        <taxon>Paenibacillus</taxon>
    </lineage>
</organism>